<dbReference type="Proteomes" id="UP000297703">
    <property type="component" value="Unassembled WGS sequence"/>
</dbReference>
<name>A0A4D9DMP1_9SAUR</name>
<evidence type="ECO:0000313" key="3">
    <source>
        <dbReference type="Proteomes" id="UP000297703"/>
    </source>
</evidence>
<sequence>MGTGWPRELGQDPQPFPSSAQGGVGGVRMVHPQGICSNPTSKGEGGSGWGRNSRKEEESRAIPRSPGNGPTLRWGREGSCLRNHPRGDLHMGAEGSRSIFIDQKKEVISHTHNPPADKQRSYFKKHFSSHYYNPESPSSLIPPSPPLHTARHLPSCRAPEGHSPPPPSLPVCMGWVQGRHLGLLSPPSGLCS</sequence>
<accession>A0A4D9DMP1</accession>
<proteinExistence type="predicted"/>
<evidence type="ECO:0000256" key="1">
    <source>
        <dbReference type="SAM" id="MobiDB-lite"/>
    </source>
</evidence>
<dbReference type="GO" id="GO:0016740">
    <property type="term" value="F:transferase activity"/>
    <property type="evidence" value="ECO:0007669"/>
    <property type="project" value="UniProtKB-KW"/>
</dbReference>
<keyword evidence="2" id="KW-0808">Transferase</keyword>
<feature type="region of interest" description="Disordered" evidence="1">
    <location>
        <begin position="129"/>
        <end position="168"/>
    </location>
</feature>
<dbReference type="AlphaFoldDB" id="A0A4D9DMP1"/>
<comment type="caution">
    <text evidence="2">The sequence shown here is derived from an EMBL/GenBank/DDBJ whole genome shotgun (WGS) entry which is preliminary data.</text>
</comment>
<reference evidence="2 3" key="1">
    <citation type="submission" date="2019-04" db="EMBL/GenBank/DDBJ databases">
        <title>Draft genome of the big-headed turtle Platysternon megacephalum.</title>
        <authorList>
            <person name="Gong S."/>
        </authorList>
    </citation>
    <scope>NUCLEOTIDE SEQUENCE [LARGE SCALE GENOMIC DNA]</scope>
    <source>
        <strain evidence="2">DO16091913</strain>
        <tissue evidence="2">Muscle</tissue>
    </source>
</reference>
<organism evidence="2 3">
    <name type="scientific">Platysternon megacephalum</name>
    <name type="common">big-headed turtle</name>
    <dbReference type="NCBI Taxonomy" id="55544"/>
    <lineage>
        <taxon>Eukaryota</taxon>
        <taxon>Metazoa</taxon>
        <taxon>Chordata</taxon>
        <taxon>Craniata</taxon>
        <taxon>Vertebrata</taxon>
        <taxon>Euteleostomi</taxon>
        <taxon>Archelosauria</taxon>
        <taxon>Testudinata</taxon>
        <taxon>Testudines</taxon>
        <taxon>Cryptodira</taxon>
        <taxon>Durocryptodira</taxon>
        <taxon>Testudinoidea</taxon>
        <taxon>Platysternidae</taxon>
        <taxon>Platysternon</taxon>
    </lineage>
</organism>
<protein>
    <submittedName>
        <fullName evidence="2">Ethanolaminephosphotransferase 1</fullName>
    </submittedName>
</protein>
<reference evidence="2 3" key="2">
    <citation type="submission" date="2019-04" db="EMBL/GenBank/DDBJ databases">
        <title>The genome sequence of big-headed turtle.</title>
        <authorList>
            <person name="Gong S."/>
        </authorList>
    </citation>
    <scope>NUCLEOTIDE SEQUENCE [LARGE SCALE GENOMIC DNA]</scope>
    <source>
        <strain evidence="2">DO16091913</strain>
        <tissue evidence="2">Muscle</tissue>
    </source>
</reference>
<dbReference type="EMBL" id="QXTE01000375">
    <property type="protein sequence ID" value="TFJ98690.1"/>
    <property type="molecule type" value="Genomic_DNA"/>
</dbReference>
<gene>
    <name evidence="2" type="ORF">DR999_PMT19360</name>
</gene>
<evidence type="ECO:0000313" key="2">
    <source>
        <dbReference type="EMBL" id="TFJ98690.1"/>
    </source>
</evidence>
<keyword evidence="3" id="KW-1185">Reference proteome</keyword>
<feature type="region of interest" description="Disordered" evidence="1">
    <location>
        <begin position="1"/>
        <end position="103"/>
    </location>
</feature>